<dbReference type="Gene3D" id="3.40.50.2300">
    <property type="match status" value="1"/>
</dbReference>
<evidence type="ECO:0000256" key="1">
    <source>
        <dbReference type="ARBA" id="ARBA00023015"/>
    </source>
</evidence>
<reference evidence="6" key="1">
    <citation type="submission" date="2020-07" db="EMBL/GenBank/DDBJ databases">
        <title>Vallitalea pronyensis genome.</title>
        <authorList>
            <person name="Postec A."/>
        </authorList>
    </citation>
    <scope>NUCLEOTIDE SEQUENCE</scope>
    <source>
        <strain evidence="6">FatNI3</strain>
    </source>
</reference>
<dbReference type="Gene3D" id="1.10.260.40">
    <property type="entry name" value="lambda repressor-like DNA-binding domains"/>
    <property type="match status" value="1"/>
</dbReference>
<dbReference type="GO" id="GO:0003700">
    <property type="term" value="F:DNA-binding transcription factor activity"/>
    <property type="evidence" value="ECO:0007669"/>
    <property type="project" value="TreeGrafter"/>
</dbReference>
<dbReference type="InterPro" id="IPR001387">
    <property type="entry name" value="Cro/C1-type_HTH"/>
</dbReference>
<dbReference type="PROSITE" id="PS00356">
    <property type="entry name" value="HTH_LACI_1"/>
    <property type="match status" value="1"/>
</dbReference>
<dbReference type="SUPFAM" id="SSF53822">
    <property type="entry name" value="Periplasmic binding protein-like I"/>
    <property type="match status" value="1"/>
</dbReference>
<dbReference type="SUPFAM" id="SSF47413">
    <property type="entry name" value="lambda repressor-like DNA-binding domains"/>
    <property type="match status" value="1"/>
</dbReference>
<dbReference type="CDD" id="cd01392">
    <property type="entry name" value="HTH_LacI"/>
    <property type="match status" value="1"/>
</dbReference>
<dbReference type="RefSeq" id="WP_212695045.1">
    <property type="nucleotide sequence ID" value="NZ_CP058649.1"/>
</dbReference>
<dbReference type="InterPro" id="IPR028082">
    <property type="entry name" value="Peripla_BP_I"/>
</dbReference>
<evidence type="ECO:0000313" key="6">
    <source>
        <dbReference type="EMBL" id="QUI24349.1"/>
    </source>
</evidence>
<dbReference type="EMBL" id="CP058649">
    <property type="protein sequence ID" value="QUI24349.1"/>
    <property type="molecule type" value="Genomic_DNA"/>
</dbReference>
<dbReference type="GO" id="GO:0000976">
    <property type="term" value="F:transcription cis-regulatory region binding"/>
    <property type="evidence" value="ECO:0007669"/>
    <property type="project" value="TreeGrafter"/>
</dbReference>
<dbReference type="KEGG" id="vpy:HZI73_19515"/>
<dbReference type="Pfam" id="PF00356">
    <property type="entry name" value="LacI"/>
    <property type="match status" value="1"/>
</dbReference>
<dbReference type="PRINTS" id="PR00036">
    <property type="entry name" value="HTHLACI"/>
</dbReference>
<evidence type="ECO:0000259" key="4">
    <source>
        <dbReference type="PROSITE" id="PS50932"/>
    </source>
</evidence>
<dbReference type="SMART" id="SM00354">
    <property type="entry name" value="HTH_LACI"/>
    <property type="match status" value="1"/>
</dbReference>
<name>A0A8J8MMS6_9FIRM</name>
<accession>A0A8J8MMS6</accession>
<keyword evidence="3" id="KW-0804">Transcription</keyword>
<dbReference type="InterPro" id="IPR010982">
    <property type="entry name" value="Lambda_DNA-bd_dom_sf"/>
</dbReference>
<feature type="domain" description="HTH lacI-type" evidence="4">
    <location>
        <begin position="4"/>
        <end position="60"/>
    </location>
</feature>
<evidence type="ECO:0000256" key="3">
    <source>
        <dbReference type="ARBA" id="ARBA00023163"/>
    </source>
</evidence>
<organism evidence="6 7">
    <name type="scientific">Vallitalea pronyensis</name>
    <dbReference type="NCBI Taxonomy" id="1348613"/>
    <lineage>
        <taxon>Bacteria</taxon>
        <taxon>Bacillati</taxon>
        <taxon>Bacillota</taxon>
        <taxon>Clostridia</taxon>
        <taxon>Lachnospirales</taxon>
        <taxon>Vallitaleaceae</taxon>
        <taxon>Vallitalea</taxon>
    </lineage>
</organism>
<dbReference type="InterPro" id="IPR000843">
    <property type="entry name" value="HTH_LacI"/>
</dbReference>
<evidence type="ECO:0000259" key="5">
    <source>
        <dbReference type="PROSITE" id="PS50943"/>
    </source>
</evidence>
<sequence length="301" mass="34705">MKKITLKDIAKEAGVSVATVSYVLNNKTNQKINIKTRERILEVAYELNYVPNIAARTLVSNKSSLVGIIIVTSHQEKPWQKFLYTDFIHALQKILIKHNYDLVLSTTSVLKPQIDMISKRELEGVLLLDVRGDMFYKLSTKISAPLIVIDSLIDDDYFYKVTWHFTKAIHRIKKVWKEDLFLVTHKFNNDKLMDAIKSGFDKASIYEMESVEGLQAFLQKNSHRKGVIINEYIGAIASRYMDSHQFYVIAICGSEYLLEDHEKTVVFSNQKKAKAVANELFKLIGEQYDPKKYIYVNPNKT</sequence>
<proteinExistence type="predicted"/>
<keyword evidence="2 6" id="KW-0238">DNA-binding</keyword>
<dbReference type="PANTHER" id="PTHR30146:SF24">
    <property type="entry name" value="XYLOSE OPERON REGULATORY PROTEIN"/>
    <property type="match status" value="1"/>
</dbReference>
<evidence type="ECO:0000313" key="7">
    <source>
        <dbReference type="Proteomes" id="UP000683246"/>
    </source>
</evidence>
<dbReference type="AlphaFoldDB" id="A0A8J8MMS6"/>
<feature type="domain" description="HTH cro/C1-type" evidence="5">
    <location>
        <begin position="2"/>
        <end position="47"/>
    </location>
</feature>
<dbReference type="PROSITE" id="PS50932">
    <property type="entry name" value="HTH_LACI_2"/>
    <property type="match status" value="1"/>
</dbReference>
<gene>
    <name evidence="6" type="ORF">HZI73_19515</name>
</gene>
<dbReference type="PROSITE" id="PS50943">
    <property type="entry name" value="HTH_CROC1"/>
    <property type="match status" value="1"/>
</dbReference>
<dbReference type="PANTHER" id="PTHR30146">
    <property type="entry name" value="LACI-RELATED TRANSCRIPTIONAL REPRESSOR"/>
    <property type="match status" value="1"/>
</dbReference>
<dbReference type="Proteomes" id="UP000683246">
    <property type="component" value="Chromosome"/>
</dbReference>
<evidence type="ECO:0000256" key="2">
    <source>
        <dbReference type="ARBA" id="ARBA00023125"/>
    </source>
</evidence>
<keyword evidence="1" id="KW-0805">Transcription regulation</keyword>
<protein>
    <submittedName>
        <fullName evidence="6">LacI family DNA-binding transcriptional regulator</fullName>
    </submittedName>
</protein>
<keyword evidence="7" id="KW-1185">Reference proteome</keyword>